<name>A0ABD5WHV9_9EURY</name>
<comment type="caution">
    <text evidence="4">The sequence shown here is derived from an EMBL/GenBank/DDBJ whole genome shotgun (WGS) entry which is preliminary data.</text>
</comment>
<dbReference type="Pfam" id="PF13439">
    <property type="entry name" value="Glyco_transf_4"/>
    <property type="match status" value="1"/>
</dbReference>
<gene>
    <name evidence="4" type="ORF">ACFQL9_17065</name>
</gene>
<keyword evidence="4" id="KW-0808">Transferase</keyword>
<dbReference type="EMBL" id="JBHTAH010000022">
    <property type="protein sequence ID" value="MFC7071358.1"/>
    <property type="molecule type" value="Genomic_DNA"/>
</dbReference>
<feature type="domain" description="Glycosyl transferase family 1" evidence="2">
    <location>
        <begin position="199"/>
        <end position="327"/>
    </location>
</feature>
<protein>
    <submittedName>
        <fullName evidence="4">Glycosyltransferase</fullName>
        <ecNumber evidence="4">2.4.-.-</ecNumber>
    </submittedName>
</protein>
<keyword evidence="4" id="KW-0328">Glycosyltransferase</keyword>
<dbReference type="GO" id="GO:0016757">
    <property type="term" value="F:glycosyltransferase activity"/>
    <property type="evidence" value="ECO:0007669"/>
    <property type="project" value="UniProtKB-KW"/>
</dbReference>
<keyword evidence="5" id="KW-1185">Reference proteome</keyword>
<dbReference type="Proteomes" id="UP001596461">
    <property type="component" value="Unassembled WGS sequence"/>
</dbReference>
<dbReference type="InterPro" id="IPR001296">
    <property type="entry name" value="Glyco_trans_1"/>
</dbReference>
<sequence>MRTGRIAIAHKDYDVRGGGEVLAEELARTFEAPLYVGHGDPANQPDDGEVDVRELAPGSPLHRLMRRDGAIRGIGHMLHWRDNAHAALGEYEVVVTSGNEPLWWLPADRQTVVAYTHSPPRWLYDRYHESEGFVGRTYQQFQRRLYEGAVKRPDLFVANSDLVARRIRRYWSVPDERIRTVYPPVDTAAFSPEDAPTGDYWLALSRLDAAKHTADVVEAVAERGDRLVVAGDGPERERLERLAGPTVEFVGYVDEAEKRELLSGARACVYAAANEDFGMVPVEAMAAGTPVVGVDDGFTAFQVRDGVNGVVFERGALAAALDRFERDGVRWDGDQIAAFARANFSVERFRREMREAVVDAVEAASVEPEWVLPPECVPGDAGEESDAAEQDAGWSGSEGAPVPDRGRDR</sequence>
<dbReference type="SUPFAM" id="SSF53756">
    <property type="entry name" value="UDP-Glycosyltransferase/glycogen phosphorylase"/>
    <property type="match status" value="1"/>
</dbReference>
<evidence type="ECO:0000313" key="4">
    <source>
        <dbReference type="EMBL" id="MFC7071358.1"/>
    </source>
</evidence>
<evidence type="ECO:0000313" key="5">
    <source>
        <dbReference type="Proteomes" id="UP001596461"/>
    </source>
</evidence>
<feature type="domain" description="Glycosyltransferase subfamily 4-like N-terminal" evidence="3">
    <location>
        <begin position="17"/>
        <end position="188"/>
    </location>
</feature>
<dbReference type="PANTHER" id="PTHR45947">
    <property type="entry name" value="SULFOQUINOVOSYL TRANSFERASE SQD2"/>
    <property type="match status" value="1"/>
</dbReference>
<dbReference type="InterPro" id="IPR028098">
    <property type="entry name" value="Glyco_trans_4-like_N"/>
</dbReference>
<dbReference type="EC" id="2.4.-.-" evidence="4"/>
<dbReference type="Pfam" id="PF00534">
    <property type="entry name" value="Glycos_transf_1"/>
    <property type="match status" value="1"/>
</dbReference>
<dbReference type="RefSeq" id="WP_284031211.1">
    <property type="nucleotide sequence ID" value="NZ_CP126154.1"/>
</dbReference>
<dbReference type="AlphaFoldDB" id="A0ABD5WHV9"/>
<evidence type="ECO:0000259" key="3">
    <source>
        <dbReference type="Pfam" id="PF13439"/>
    </source>
</evidence>
<dbReference type="GeneID" id="81126081"/>
<accession>A0ABD5WHV9</accession>
<evidence type="ECO:0000256" key="1">
    <source>
        <dbReference type="SAM" id="MobiDB-lite"/>
    </source>
</evidence>
<dbReference type="Gene3D" id="3.40.50.2000">
    <property type="entry name" value="Glycogen Phosphorylase B"/>
    <property type="match status" value="2"/>
</dbReference>
<feature type="region of interest" description="Disordered" evidence="1">
    <location>
        <begin position="372"/>
        <end position="409"/>
    </location>
</feature>
<evidence type="ECO:0000259" key="2">
    <source>
        <dbReference type="Pfam" id="PF00534"/>
    </source>
</evidence>
<organism evidence="4 5">
    <name type="scientific">Halobaculum lipolyticum</name>
    <dbReference type="NCBI Taxonomy" id="3032001"/>
    <lineage>
        <taxon>Archaea</taxon>
        <taxon>Methanobacteriati</taxon>
        <taxon>Methanobacteriota</taxon>
        <taxon>Stenosarchaea group</taxon>
        <taxon>Halobacteria</taxon>
        <taxon>Halobacteriales</taxon>
        <taxon>Haloferacaceae</taxon>
        <taxon>Halobaculum</taxon>
    </lineage>
</organism>
<dbReference type="InterPro" id="IPR050194">
    <property type="entry name" value="Glycosyltransferase_grp1"/>
</dbReference>
<proteinExistence type="predicted"/>
<dbReference type="PANTHER" id="PTHR45947:SF3">
    <property type="entry name" value="SULFOQUINOVOSYL TRANSFERASE SQD2"/>
    <property type="match status" value="1"/>
</dbReference>
<reference evidence="4 5" key="1">
    <citation type="journal article" date="2019" name="Int. J. Syst. Evol. Microbiol.">
        <title>The Global Catalogue of Microorganisms (GCM) 10K type strain sequencing project: providing services to taxonomists for standard genome sequencing and annotation.</title>
        <authorList>
            <consortium name="The Broad Institute Genomics Platform"/>
            <consortium name="The Broad Institute Genome Sequencing Center for Infectious Disease"/>
            <person name="Wu L."/>
            <person name="Ma J."/>
        </authorList>
    </citation>
    <scope>NUCLEOTIDE SEQUENCE [LARGE SCALE GENOMIC DNA]</scope>
    <source>
        <strain evidence="4 5">DT31</strain>
    </source>
</reference>